<name>A0A9P6M7W9_9FUNG</name>
<gene>
    <name evidence="2" type="ORF">BGZ65_009650</name>
</gene>
<evidence type="ECO:0000256" key="1">
    <source>
        <dbReference type="SAM" id="MobiDB-lite"/>
    </source>
</evidence>
<dbReference type="EMBL" id="JAAAHW010004628">
    <property type="protein sequence ID" value="KAF9972726.1"/>
    <property type="molecule type" value="Genomic_DNA"/>
</dbReference>
<proteinExistence type="predicted"/>
<sequence length="61" mass="6331">MPKQGRCDIDPATSQGTTASHATAADSQDETENLVDNNDDEDGVLIGAGTESEIAKTIVLL</sequence>
<keyword evidence="3" id="KW-1185">Reference proteome</keyword>
<accession>A0A9P6M7W9</accession>
<evidence type="ECO:0000313" key="3">
    <source>
        <dbReference type="Proteomes" id="UP000749646"/>
    </source>
</evidence>
<feature type="compositionally biased region" description="Polar residues" evidence="1">
    <location>
        <begin position="12"/>
        <end position="21"/>
    </location>
</feature>
<feature type="non-terminal residue" evidence="2">
    <location>
        <position position="61"/>
    </location>
</feature>
<protein>
    <submittedName>
        <fullName evidence="2">Uncharacterized protein</fullName>
    </submittedName>
</protein>
<comment type="caution">
    <text evidence="2">The sequence shown here is derived from an EMBL/GenBank/DDBJ whole genome shotgun (WGS) entry which is preliminary data.</text>
</comment>
<dbReference type="Proteomes" id="UP000749646">
    <property type="component" value="Unassembled WGS sequence"/>
</dbReference>
<dbReference type="AlphaFoldDB" id="A0A9P6M7W9"/>
<feature type="region of interest" description="Disordered" evidence="1">
    <location>
        <begin position="1"/>
        <end position="39"/>
    </location>
</feature>
<evidence type="ECO:0000313" key="2">
    <source>
        <dbReference type="EMBL" id="KAF9972726.1"/>
    </source>
</evidence>
<feature type="compositionally biased region" description="Acidic residues" evidence="1">
    <location>
        <begin position="27"/>
        <end position="39"/>
    </location>
</feature>
<reference evidence="2" key="1">
    <citation type="journal article" date="2020" name="Fungal Divers.">
        <title>Resolving the Mortierellaceae phylogeny through synthesis of multi-gene phylogenetics and phylogenomics.</title>
        <authorList>
            <person name="Vandepol N."/>
            <person name="Liber J."/>
            <person name="Desiro A."/>
            <person name="Na H."/>
            <person name="Kennedy M."/>
            <person name="Barry K."/>
            <person name="Grigoriev I.V."/>
            <person name="Miller A.N."/>
            <person name="O'Donnell K."/>
            <person name="Stajich J.E."/>
            <person name="Bonito G."/>
        </authorList>
    </citation>
    <scope>NUCLEOTIDE SEQUENCE</scope>
    <source>
        <strain evidence="2">MES-2147</strain>
    </source>
</reference>
<organism evidence="2 3">
    <name type="scientific">Modicella reniformis</name>
    <dbReference type="NCBI Taxonomy" id="1440133"/>
    <lineage>
        <taxon>Eukaryota</taxon>
        <taxon>Fungi</taxon>
        <taxon>Fungi incertae sedis</taxon>
        <taxon>Mucoromycota</taxon>
        <taxon>Mortierellomycotina</taxon>
        <taxon>Mortierellomycetes</taxon>
        <taxon>Mortierellales</taxon>
        <taxon>Mortierellaceae</taxon>
        <taxon>Modicella</taxon>
    </lineage>
</organism>